<gene>
    <name evidence="2" type="ORF">DFH94DRAFT_698583</name>
</gene>
<evidence type="ECO:0000313" key="2">
    <source>
        <dbReference type="EMBL" id="KAF8466078.1"/>
    </source>
</evidence>
<feature type="transmembrane region" description="Helical" evidence="1">
    <location>
        <begin position="56"/>
        <end position="81"/>
    </location>
</feature>
<reference evidence="2" key="2">
    <citation type="journal article" date="2020" name="Nat. Commun.">
        <title>Large-scale genome sequencing of mycorrhizal fungi provides insights into the early evolution of symbiotic traits.</title>
        <authorList>
            <person name="Miyauchi S."/>
            <person name="Kiss E."/>
            <person name="Kuo A."/>
            <person name="Drula E."/>
            <person name="Kohler A."/>
            <person name="Sanchez-Garcia M."/>
            <person name="Morin E."/>
            <person name="Andreopoulos B."/>
            <person name="Barry K.W."/>
            <person name="Bonito G."/>
            <person name="Buee M."/>
            <person name="Carver A."/>
            <person name="Chen C."/>
            <person name="Cichocki N."/>
            <person name="Clum A."/>
            <person name="Culley D."/>
            <person name="Crous P.W."/>
            <person name="Fauchery L."/>
            <person name="Girlanda M."/>
            <person name="Hayes R.D."/>
            <person name="Keri Z."/>
            <person name="LaButti K."/>
            <person name="Lipzen A."/>
            <person name="Lombard V."/>
            <person name="Magnuson J."/>
            <person name="Maillard F."/>
            <person name="Murat C."/>
            <person name="Nolan M."/>
            <person name="Ohm R.A."/>
            <person name="Pangilinan J."/>
            <person name="Pereira M.F."/>
            <person name="Perotto S."/>
            <person name="Peter M."/>
            <person name="Pfister S."/>
            <person name="Riley R."/>
            <person name="Sitrit Y."/>
            <person name="Stielow J.B."/>
            <person name="Szollosi G."/>
            <person name="Zifcakova L."/>
            <person name="Stursova M."/>
            <person name="Spatafora J.W."/>
            <person name="Tedersoo L."/>
            <person name="Vaario L.M."/>
            <person name="Yamada A."/>
            <person name="Yan M."/>
            <person name="Wang P."/>
            <person name="Xu J."/>
            <person name="Bruns T."/>
            <person name="Baldrian P."/>
            <person name="Vilgalys R."/>
            <person name="Dunand C."/>
            <person name="Henrissat B."/>
            <person name="Grigoriev I.V."/>
            <person name="Hibbett D."/>
            <person name="Nagy L.G."/>
            <person name="Martin F.M."/>
        </authorList>
    </citation>
    <scope>NUCLEOTIDE SEQUENCE</scope>
    <source>
        <strain evidence="2">Prilba</strain>
    </source>
</reference>
<keyword evidence="1" id="KW-0472">Membrane</keyword>
<feature type="transmembrane region" description="Helical" evidence="1">
    <location>
        <begin position="20"/>
        <end position="44"/>
    </location>
</feature>
<dbReference type="Proteomes" id="UP000759537">
    <property type="component" value="Unassembled WGS sequence"/>
</dbReference>
<protein>
    <submittedName>
        <fullName evidence="2">Uncharacterized protein</fullName>
    </submittedName>
</protein>
<dbReference type="OrthoDB" id="3174319at2759"/>
<feature type="transmembrane region" description="Helical" evidence="1">
    <location>
        <begin position="137"/>
        <end position="164"/>
    </location>
</feature>
<dbReference type="EMBL" id="WHVB01000043">
    <property type="protein sequence ID" value="KAF8466078.1"/>
    <property type="molecule type" value="Genomic_DNA"/>
</dbReference>
<sequence>MSGNSPDTAAYYFAFKTAVYNNLFVGIVYGIYVILYVVSVRILLGKPGFLSSSPRIFMFWITTLMFVLGLIALVLETALGFQQMQLFLDPTSGGIWSSTHTNIIIAVGATITRIMYIVSDIICAWRAVVLWNKDKRVIAILLLFILGTVAAAGSDLGLSLAPLFNPSHQSIQDESSVKLGERALIMVGPTLGTNLLSTGLIAWKSWEHRISVKKYMGEGSTSIRVEKIFALLIESGFLYCCLWILYLISAFRVFPEPGFTVMDSVLLFVSGSYPTLIVILVCIQKSPVDHYSTFSTGMQFANVSSFGGSNRLGHVMPRQVYAIRREFVNDSETQVPSAMFASTLDEEKSI</sequence>
<comment type="caution">
    <text evidence="2">The sequence shown here is derived from an EMBL/GenBank/DDBJ whole genome shotgun (WGS) entry which is preliminary data.</text>
</comment>
<evidence type="ECO:0000313" key="3">
    <source>
        <dbReference type="Proteomes" id="UP000759537"/>
    </source>
</evidence>
<evidence type="ECO:0000256" key="1">
    <source>
        <dbReference type="SAM" id="Phobius"/>
    </source>
</evidence>
<feature type="transmembrane region" description="Helical" evidence="1">
    <location>
        <begin position="184"/>
        <end position="206"/>
    </location>
</feature>
<keyword evidence="1" id="KW-0812">Transmembrane</keyword>
<keyword evidence="3" id="KW-1185">Reference proteome</keyword>
<feature type="transmembrane region" description="Helical" evidence="1">
    <location>
        <begin position="227"/>
        <end position="253"/>
    </location>
</feature>
<organism evidence="2 3">
    <name type="scientific">Russula ochroleuca</name>
    <dbReference type="NCBI Taxonomy" id="152965"/>
    <lineage>
        <taxon>Eukaryota</taxon>
        <taxon>Fungi</taxon>
        <taxon>Dikarya</taxon>
        <taxon>Basidiomycota</taxon>
        <taxon>Agaricomycotina</taxon>
        <taxon>Agaricomycetes</taxon>
        <taxon>Russulales</taxon>
        <taxon>Russulaceae</taxon>
        <taxon>Russula</taxon>
    </lineage>
</organism>
<feature type="transmembrane region" description="Helical" evidence="1">
    <location>
        <begin position="101"/>
        <end position="125"/>
    </location>
</feature>
<feature type="transmembrane region" description="Helical" evidence="1">
    <location>
        <begin position="265"/>
        <end position="283"/>
    </location>
</feature>
<dbReference type="AlphaFoldDB" id="A0A9P5JWR2"/>
<reference evidence="2" key="1">
    <citation type="submission" date="2019-10" db="EMBL/GenBank/DDBJ databases">
        <authorList>
            <consortium name="DOE Joint Genome Institute"/>
            <person name="Kuo A."/>
            <person name="Miyauchi S."/>
            <person name="Kiss E."/>
            <person name="Drula E."/>
            <person name="Kohler A."/>
            <person name="Sanchez-Garcia M."/>
            <person name="Andreopoulos B."/>
            <person name="Barry K.W."/>
            <person name="Bonito G."/>
            <person name="Buee M."/>
            <person name="Carver A."/>
            <person name="Chen C."/>
            <person name="Cichocki N."/>
            <person name="Clum A."/>
            <person name="Culley D."/>
            <person name="Crous P.W."/>
            <person name="Fauchery L."/>
            <person name="Girlanda M."/>
            <person name="Hayes R."/>
            <person name="Keri Z."/>
            <person name="LaButti K."/>
            <person name="Lipzen A."/>
            <person name="Lombard V."/>
            <person name="Magnuson J."/>
            <person name="Maillard F."/>
            <person name="Morin E."/>
            <person name="Murat C."/>
            <person name="Nolan M."/>
            <person name="Ohm R."/>
            <person name="Pangilinan J."/>
            <person name="Pereira M."/>
            <person name="Perotto S."/>
            <person name="Peter M."/>
            <person name="Riley R."/>
            <person name="Sitrit Y."/>
            <person name="Stielow B."/>
            <person name="Szollosi G."/>
            <person name="Zifcakova L."/>
            <person name="Stursova M."/>
            <person name="Spatafora J.W."/>
            <person name="Tedersoo L."/>
            <person name="Vaario L.-M."/>
            <person name="Yamada A."/>
            <person name="Yan M."/>
            <person name="Wang P."/>
            <person name="Xu J."/>
            <person name="Bruns T."/>
            <person name="Baldrian P."/>
            <person name="Vilgalys R."/>
            <person name="Henrissat B."/>
            <person name="Grigoriev I.V."/>
            <person name="Hibbett D."/>
            <person name="Nagy L.G."/>
            <person name="Martin F.M."/>
        </authorList>
    </citation>
    <scope>NUCLEOTIDE SEQUENCE</scope>
    <source>
        <strain evidence="2">Prilba</strain>
    </source>
</reference>
<keyword evidence="1" id="KW-1133">Transmembrane helix</keyword>
<proteinExistence type="predicted"/>
<name>A0A9P5JWR2_9AGAM</name>
<accession>A0A9P5JWR2</accession>